<dbReference type="GO" id="GO:0000270">
    <property type="term" value="P:peptidoglycan metabolic process"/>
    <property type="evidence" value="ECO:0007669"/>
    <property type="project" value="InterPro"/>
</dbReference>
<dbReference type="Gene3D" id="1.10.530.10">
    <property type="match status" value="1"/>
</dbReference>
<dbReference type="EMBL" id="AP014568">
    <property type="protein sequence ID" value="BAO80294.1"/>
    <property type="molecule type" value="Genomic_DNA"/>
</dbReference>
<evidence type="ECO:0000313" key="4">
    <source>
        <dbReference type="EMBL" id="BAO80294.1"/>
    </source>
</evidence>
<dbReference type="InterPro" id="IPR000189">
    <property type="entry name" value="Transglyc_AS"/>
</dbReference>
<dbReference type="CDD" id="cd00254">
    <property type="entry name" value="LT-like"/>
    <property type="match status" value="1"/>
</dbReference>
<dbReference type="PROSITE" id="PS00922">
    <property type="entry name" value="TRANSGLYCOSYLASE"/>
    <property type="match status" value="1"/>
</dbReference>
<dbReference type="InterPro" id="IPR008258">
    <property type="entry name" value="Transglycosylase_SLT_dom_1"/>
</dbReference>
<gene>
    <name evidence="4" type="ORF">SRAA_0440</name>
</gene>
<dbReference type="SUPFAM" id="SSF53955">
    <property type="entry name" value="Lysozyme-like"/>
    <property type="match status" value="1"/>
</dbReference>
<evidence type="ECO:0000259" key="3">
    <source>
        <dbReference type="Pfam" id="PF01464"/>
    </source>
</evidence>
<sequence length="319" mass="34507">MCRPHCVVWVLLWLGAAGGAVAAAPGPAPTLPPSALAVAVADLPPLGPPPWSDEAPQLSRWIEQGFEAQQRNEVLQAAAHYCAAARFGSTEAQYRLGRLFLARVDEPGRLEGRTLLAMAAQGGHEQAALIVAQTGLADAVPDCLISGAAPQFALPAAPAAPAALMAEAVVPFEVVQRFIDALPPERQRYAELIQRLAPRFEVDYRFALAVARAESNFNPSAVSPKNAMGLMQLIPETAERFGVRYPFNAEQNVRGGLAYLRWLLQRFNGDVALAAAAYNAGEGAVDRFGGIPPFRETQEYVRRILNFYRAPLHVWPPVR</sequence>
<dbReference type="AlphaFoldDB" id="A0A060NN06"/>
<evidence type="ECO:0000256" key="2">
    <source>
        <dbReference type="SAM" id="SignalP"/>
    </source>
</evidence>
<accession>A0A060NN06</accession>
<feature type="chain" id="PRO_5001584988" evidence="2">
    <location>
        <begin position="23"/>
        <end position="319"/>
    </location>
</feature>
<protein>
    <submittedName>
        <fullName evidence="4">Soluble lytic murein transglycosylase and related regulatory protein</fullName>
    </submittedName>
</protein>
<evidence type="ECO:0000313" key="5">
    <source>
        <dbReference type="Proteomes" id="UP000067461"/>
    </source>
</evidence>
<dbReference type="PANTHER" id="PTHR37423:SF2">
    <property type="entry name" value="MEMBRANE-BOUND LYTIC MUREIN TRANSGLYCOSYLASE C"/>
    <property type="match status" value="1"/>
</dbReference>
<keyword evidence="5" id="KW-1185">Reference proteome</keyword>
<dbReference type="GO" id="GO:0016020">
    <property type="term" value="C:membrane"/>
    <property type="evidence" value="ECO:0007669"/>
    <property type="project" value="InterPro"/>
</dbReference>
<reference evidence="4 5" key="1">
    <citation type="journal article" date="2014" name="Nat. Commun.">
        <title>Physiological and genomic features of highly alkaliphilic hydrogen-utilizing Betaproteobacteria from a continental serpentinizing site.</title>
        <authorList>
            <person name="Suzuki S."/>
            <person name="Kuenen J.G."/>
            <person name="Schipper K."/>
            <person name="van der Velde S."/>
            <person name="Ishii S."/>
            <person name="Wu A."/>
            <person name="Sorokin D.Y."/>
            <person name="Tenney A."/>
            <person name="Meng X.Y."/>
            <person name="Morrill P.L."/>
            <person name="Kamagata Y."/>
            <person name="Muyzer G."/>
            <person name="Nealson K.H."/>
        </authorList>
    </citation>
    <scope>NUCLEOTIDE SEQUENCE [LARGE SCALE GENOMIC DNA]</scope>
    <source>
        <strain evidence="4 5">A1</strain>
    </source>
</reference>
<proteinExistence type="inferred from homology"/>
<dbReference type="HOGENOM" id="CLU_065765_0_0_4"/>
<dbReference type="OrthoDB" id="9815002at2"/>
<dbReference type="GO" id="GO:0008933">
    <property type="term" value="F:peptidoglycan lytic transglycosylase activity"/>
    <property type="evidence" value="ECO:0007669"/>
    <property type="project" value="InterPro"/>
</dbReference>
<dbReference type="Proteomes" id="UP000067461">
    <property type="component" value="Chromosome"/>
</dbReference>
<name>A0A060NN06_9BURK</name>
<dbReference type="InterPro" id="IPR023346">
    <property type="entry name" value="Lysozyme-like_dom_sf"/>
</dbReference>
<organism evidence="4 5">
    <name type="scientific">Serpentinimonas raichei</name>
    <dbReference type="NCBI Taxonomy" id="1458425"/>
    <lineage>
        <taxon>Bacteria</taxon>
        <taxon>Pseudomonadati</taxon>
        <taxon>Pseudomonadota</taxon>
        <taxon>Betaproteobacteria</taxon>
        <taxon>Burkholderiales</taxon>
        <taxon>Comamonadaceae</taxon>
        <taxon>Serpentinimonas</taxon>
    </lineage>
</organism>
<dbReference type="STRING" id="1458425.SRAA_0440"/>
<dbReference type="RefSeq" id="WP_082039858.1">
    <property type="nucleotide sequence ID" value="NZ_AP014568.1"/>
</dbReference>
<dbReference type="Pfam" id="PF01464">
    <property type="entry name" value="SLT"/>
    <property type="match status" value="1"/>
</dbReference>
<keyword evidence="2" id="KW-0732">Signal</keyword>
<comment type="similarity">
    <text evidence="1">Belongs to the transglycosylase Slt family.</text>
</comment>
<dbReference type="KEGG" id="cbaa:SRAA_0440"/>
<feature type="domain" description="Transglycosylase SLT" evidence="3">
    <location>
        <begin position="192"/>
        <end position="298"/>
    </location>
</feature>
<evidence type="ECO:0000256" key="1">
    <source>
        <dbReference type="ARBA" id="ARBA00007734"/>
    </source>
</evidence>
<dbReference type="PANTHER" id="PTHR37423">
    <property type="entry name" value="SOLUBLE LYTIC MUREIN TRANSGLYCOSYLASE-RELATED"/>
    <property type="match status" value="1"/>
</dbReference>
<feature type="signal peptide" evidence="2">
    <location>
        <begin position="1"/>
        <end position="22"/>
    </location>
</feature>